<feature type="domain" description="Tr-type G" evidence="1">
    <location>
        <begin position="19"/>
        <end position="86"/>
    </location>
</feature>
<dbReference type="PANTHER" id="PTHR42908">
    <property type="entry name" value="TRANSLATION ELONGATION FACTOR-RELATED"/>
    <property type="match status" value="1"/>
</dbReference>
<proteinExistence type="predicted"/>
<dbReference type="Proteomes" id="UP000009376">
    <property type="component" value="Unassembled WGS sequence"/>
</dbReference>
<dbReference type="GO" id="GO:0005525">
    <property type="term" value="F:GTP binding"/>
    <property type="evidence" value="ECO:0007669"/>
    <property type="project" value="InterPro"/>
</dbReference>
<dbReference type="SUPFAM" id="SSF52540">
    <property type="entry name" value="P-loop containing nucleoside triphosphate hydrolases"/>
    <property type="match status" value="1"/>
</dbReference>
<accession>D6GUK5</accession>
<dbReference type="PANTHER" id="PTHR42908:SF3">
    <property type="entry name" value="ELONGATION FACTOR-LIKE GTPASE 1"/>
    <property type="match status" value="1"/>
</dbReference>
<evidence type="ECO:0000259" key="1">
    <source>
        <dbReference type="PROSITE" id="PS51722"/>
    </source>
</evidence>
<dbReference type="Gene3D" id="3.40.50.300">
    <property type="entry name" value="P-loop containing nucleotide triphosphate hydrolases"/>
    <property type="match status" value="1"/>
</dbReference>
<dbReference type="Pfam" id="PF00009">
    <property type="entry name" value="GTP_EFTU"/>
    <property type="match status" value="1"/>
</dbReference>
<dbReference type="PROSITE" id="PS51722">
    <property type="entry name" value="G_TR_2"/>
    <property type="match status" value="1"/>
</dbReference>
<keyword evidence="2" id="KW-0251">Elongation factor</keyword>
<name>D6GUK5_PARA5</name>
<protein>
    <submittedName>
        <fullName evidence="2">Elongation factor EF-2</fullName>
    </submittedName>
</protein>
<sequence>MPEKESLTDKVVRLMNQQSRIRNIGVIAHVDHGKTTTCDTLLAGCGMLSEEKAGKQLYLDSEKVEQERQMTVKSSNVNMVYERERK</sequence>
<dbReference type="PRINTS" id="PR00315">
    <property type="entry name" value="ELONGATNFCT"/>
</dbReference>
<dbReference type="GO" id="GO:1990904">
    <property type="term" value="C:ribonucleoprotein complex"/>
    <property type="evidence" value="ECO:0007669"/>
    <property type="project" value="TreeGrafter"/>
</dbReference>
<gene>
    <name evidence="2" type="ORF">BJBARM5_0145</name>
</gene>
<dbReference type="InterPro" id="IPR000795">
    <property type="entry name" value="T_Tr_GTP-bd_dom"/>
</dbReference>
<dbReference type="EMBL" id="GG745546">
    <property type="protein sequence ID" value="EFD93133.1"/>
    <property type="molecule type" value="Genomic_DNA"/>
</dbReference>
<dbReference type="GO" id="GO:0005829">
    <property type="term" value="C:cytosol"/>
    <property type="evidence" value="ECO:0007669"/>
    <property type="project" value="TreeGrafter"/>
</dbReference>
<dbReference type="GO" id="GO:0003746">
    <property type="term" value="F:translation elongation factor activity"/>
    <property type="evidence" value="ECO:0007669"/>
    <property type="project" value="UniProtKB-KW"/>
</dbReference>
<dbReference type="AlphaFoldDB" id="D6GUK5"/>
<evidence type="ECO:0000313" key="2">
    <source>
        <dbReference type="EMBL" id="EFD93133.1"/>
    </source>
</evidence>
<dbReference type="InterPro" id="IPR027417">
    <property type="entry name" value="P-loop_NTPase"/>
</dbReference>
<keyword evidence="2" id="KW-0648">Protein biosynthesis</keyword>
<dbReference type="GO" id="GO:0003924">
    <property type="term" value="F:GTPase activity"/>
    <property type="evidence" value="ECO:0007669"/>
    <property type="project" value="InterPro"/>
</dbReference>
<reference evidence="2 3" key="1">
    <citation type="journal article" date="2010" name="Proc. Natl. Acad. Sci. U.S.A.">
        <title>Enigmatic, ultrasmall, uncultivated Archaea.</title>
        <authorList>
            <person name="Baker B.J."/>
            <person name="Comolli L.R."/>
            <person name="Dick G.J."/>
            <person name="Hauser L.J."/>
            <person name="Hyatt D."/>
            <person name="Dill B.D."/>
            <person name="Land M.L."/>
            <person name="Verberkmoes N.C."/>
            <person name="Hettich R.L."/>
            <person name="Banfield J.F."/>
        </authorList>
    </citation>
    <scope>NUCLEOTIDE SEQUENCE [LARGE SCALE GENOMIC DNA]</scope>
</reference>
<organism evidence="2 3">
    <name type="scientific">Candidatus Parvarchaeum acidophilus ARMAN-5</name>
    <dbReference type="NCBI Taxonomy" id="662762"/>
    <lineage>
        <taxon>Archaea</taxon>
        <taxon>Candidatus Parvarchaeota</taxon>
        <taxon>Candidatus Parvarchaeum</taxon>
    </lineage>
</organism>
<evidence type="ECO:0000313" key="3">
    <source>
        <dbReference type="Proteomes" id="UP000009376"/>
    </source>
</evidence>